<reference evidence="2 3" key="1">
    <citation type="submission" date="2019-01" db="EMBL/GenBank/DDBJ databases">
        <title>Flavobacterium sp. nov.,isolated from freshwater.</title>
        <authorList>
            <person name="Zhang R."/>
            <person name="Du Z.-J."/>
        </authorList>
    </citation>
    <scope>NUCLEOTIDE SEQUENCE [LARGE SCALE GENOMIC DNA]</scope>
    <source>
        <strain evidence="2 3">1E403</strain>
    </source>
</reference>
<dbReference type="AlphaFoldDB" id="A0A444HAQ8"/>
<proteinExistence type="predicted"/>
<gene>
    <name evidence="2" type="ORF">EPI11_08970</name>
</gene>
<organism evidence="2 3">
    <name type="scientific">Flavobacterium cerinum</name>
    <dbReference type="NCBI Taxonomy" id="2502784"/>
    <lineage>
        <taxon>Bacteria</taxon>
        <taxon>Pseudomonadati</taxon>
        <taxon>Bacteroidota</taxon>
        <taxon>Flavobacteriia</taxon>
        <taxon>Flavobacteriales</taxon>
        <taxon>Flavobacteriaceae</taxon>
        <taxon>Flavobacterium</taxon>
    </lineage>
</organism>
<protein>
    <submittedName>
        <fullName evidence="2">Uncharacterized protein</fullName>
    </submittedName>
</protein>
<feature type="signal peptide" evidence="1">
    <location>
        <begin position="1"/>
        <end position="18"/>
    </location>
</feature>
<comment type="caution">
    <text evidence="2">The sequence shown here is derived from an EMBL/GenBank/DDBJ whole genome shotgun (WGS) entry which is preliminary data.</text>
</comment>
<sequence>MKKLLLCLLLAVSFNINAQQFVKKEVTLSLKHHELLIILKKMNTFRSFLIPEKVTEIYLSDILQHIQFEDERYFTQIMPDNEFRLTLKNLPDDVVSDVKYLRFPNKVVYGYDLVTYKDGKITTNNYRAPYVGLYDYTFKPVK</sequence>
<keyword evidence="1" id="KW-0732">Signal</keyword>
<feature type="chain" id="PRO_5019250615" evidence="1">
    <location>
        <begin position="19"/>
        <end position="142"/>
    </location>
</feature>
<dbReference type="EMBL" id="SBII01000005">
    <property type="protein sequence ID" value="RWX00399.1"/>
    <property type="molecule type" value="Genomic_DNA"/>
</dbReference>
<evidence type="ECO:0000313" key="3">
    <source>
        <dbReference type="Proteomes" id="UP000287527"/>
    </source>
</evidence>
<dbReference type="RefSeq" id="WP_128389628.1">
    <property type="nucleotide sequence ID" value="NZ_SBII01000005.1"/>
</dbReference>
<dbReference type="Proteomes" id="UP000287527">
    <property type="component" value="Unassembled WGS sequence"/>
</dbReference>
<accession>A0A444HAQ8</accession>
<keyword evidence="3" id="KW-1185">Reference proteome</keyword>
<evidence type="ECO:0000256" key="1">
    <source>
        <dbReference type="SAM" id="SignalP"/>
    </source>
</evidence>
<name>A0A444HAQ8_9FLAO</name>
<evidence type="ECO:0000313" key="2">
    <source>
        <dbReference type="EMBL" id="RWX00399.1"/>
    </source>
</evidence>